<feature type="compositionally biased region" description="Basic and acidic residues" evidence="5">
    <location>
        <begin position="74"/>
        <end position="89"/>
    </location>
</feature>
<feature type="region of interest" description="Disordered" evidence="5">
    <location>
        <begin position="115"/>
        <end position="155"/>
    </location>
</feature>
<evidence type="ECO:0000256" key="3">
    <source>
        <dbReference type="ARBA" id="ARBA00022989"/>
    </source>
</evidence>
<dbReference type="GO" id="GO:0055075">
    <property type="term" value="P:potassium ion homeostasis"/>
    <property type="evidence" value="ECO:0007669"/>
    <property type="project" value="TreeGrafter"/>
</dbReference>
<reference evidence="7 8" key="1">
    <citation type="journal article" date="2013" name="Curr. Biol.">
        <title>The Genome of the Foraminiferan Reticulomyxa filosa.</title>
        <authorList>
            <person name="Glockner G."/>
            <person name="Hulsmann N."/>
            <person name="Schleicher M."/>
            <person name="Noegel A.A."/>
            <person name="Eichinger L."/>
            <person name="Gallinger C."/>
            <person name="Pawlowski J."/>
            <person name="Sierra R."/>
            <person name="Euteneuer U."/>
            <person name="Pillet L."/>
            <person name="Moustafa A."/>
            <person name="Platzer M."/>
            <person name="Groth M."/>
            <person name="Szafranski K."/>
            <person name="Schliwa M."/>
        </authorList>
    </citation>
    <scope>NUCLEOTIDE SEQUENCE [LARGE SCALE GENOMIC DNA]</scope>
</reference>
<dbReference type="PANTHER" id="PTHR11827">
    <property type="entry name" value="SOLUTE CARRIER FAMILY 12, CATION COTRANSPORTERS"/>
    <property type="match status" value="1"/>
</dbReference>
<keyword evidence="2" id="KW-0812">Transmembrane</keyword>
<dbReference type="GO" id="GO:0055064">
    <property type="term" value="P:chloride ion homeostasis"/>
    <property type="evidence" value="ECO:0007669"/>
    <property type="project" value="TreeGrafter"/>
</dbReference>
<dbReference type="GO" id="GO:0015379">
    <property type="term" value="F:potassium:chloride symporter activity"/>
    <property type="evidence" value="ECO:0007669"/>
    <property type="project" value="TreeGrafter"/>
</dbReference>
<gene>
    <name evidence="7" type="ORF">RFI_30769</name>
</gene>
<dbReference type="InterPro" id="IPR018491">
    <property type="entry name" value="SLC12_C"/>
</dbReference>
<comment type="subcellular location">
    <subcellularLocation>
        <location evidence="1">Membrane</location>
        <topology evidence="1">Multi-pass membrane protein</topology>
    </subcellularLocation>
</comment>
<comment type="caution">
    <text evidence="7">The sequence shown here is derived from an EMBL/GenBank/DDBJ whole genome shotgun (WGS) entry which is preliminary data.</text>
</comment>
<dbReference type="OrthoDB" id="2020542at2759"/>
<feature type="domain" description="SLC12A transporter C-terminal" evidence="6">
    <location>
        <begin position="216"/>
        <end position="288"/>
    </location>
</feature>
<proteinExistence type="predicted"/>
<dbReference type="EMBL" id="ASPP01026959">
    <property type="protein sequence ID" value="ETO06623.1"/>
    <property type="molecule type" value="Genomic_DNA"/>
</dbReference>
<organism evidence="7 8">
    <name type="scientific">Reticulomyxa filosa</name>
    <dbReference type="NCBI Taxonomy" id="46433"/>
    <lineage>
        <taxon>Eukaryota</taxon>
        <taxon>Sar</taxon>
        <taxon>Rhizaria</taxon>
        <taxon>Retaria</taxon>
        <taxon>Foraminifera</taxon>
        <taxon>Monothalamids</taxon>
        <taxon>Reticulomyxidae</taxon>
        <taxon>Reticulomyxa</taxon>
    </lineage>
</organism>
<evidence type="ECO:0000313" key="7">
    <source>
        <dbReference type="EMBL" id="ETO06623.1"/>
    </source>
</evidence>
<name>X6LXE4_RETFI</name>
<feature type="domain" description="SLC12A transporter C-terminal" evidence="6">
    <location>
        <begin position="21"/>
        <end position="51"/>
    </location>
</feature>
<sequence length="290" mass="32783">MKSGNVTVDPVAMKSAPTASNTIIDVWWLLDDGGLSLLVPHILSIDQFWRKLSSSHEQDEEETKEEAETASVKKGYEDKDSELKAKQGDKKMLRQKQRFIVRLFLVADSNIGGEGLQGDDRSSTNHQASSLHSSNLEKSSLHTTSSTHSKDSEAHLRELSRISAQGLVDQRLLTRIDDTTGQFFLFLLVVPREGKKKETLEAFCQLTGYKLSESSNWNNTKLKRWLRVSELIQSYSHEQKCVFVTAPHPSSFKDSTMYLGVLDMLSRTNDQRATVLLRGNGENVLTFYWE</sequence>
<dbReference type="Proteomes" id="UP000023152">
    <property type="component" value="Unassembled WGS sequence"/>
</dbReference>
<dbReference type="GO" id="GO:1990573">
    <property type="term" value="P:potassium ion import across plasma membrane"/>
    <property type="evidence" value="ECO:0007669"/>
    <property type="project" value="TreeGrafter"/>
</dbReference>
<evidence type="ECO:0000256" key="4">
    <source>
        <dbReference type="ARBA" id="ARBA00023136"/>
    </source>
</evidence>
<dbReference type="PANTHER" id="PTHR11827:SF6">
    <property type="entry name" value="SOLUTE CARRIER FAMILY 12 MEMBER 8"/>
    <property type="match status" value="1"/>
</dbReference>
<dbReference type="AlphaFoldDB" id="X6LXE4"/>
<keyword evidence="8" id="KW-1185">Reference proteome</keyword>
<evidence type="ECO:0000256" key="5">
    <source>
        <dbReference type="SAM" id="MobiDB-lite"/>
    </source>
</evidence>
<dbReference type="GO" id="GO:0016020">
    <property type="term" value="C:membrane"/>
    <property type="evidence" value="ECO:0007669"/>
    <property type="project" value="UniProtKB-SubCell"/>
</dbReference>
<dbReference type="GO" id="GO:0006884">
    <property type="term" value="P:cell volume homeostasis"/>
    <property type="evidence" value="ECO:0007669"/>
    <property type="project" value="TreeGrafter"/>
</dbReference>
<dbReference type="Pfam" id="PF03522">
    <property type="entry name" value="SLC12"/>
    <property type="match status" value="2"/>
</dbReference>
<dbReference type="InterPro" id="IPR004842">
    <property type="entry name" value="SLC12A_fam"/>
</dbReference>
<evidence type="ECO:0000259" key="6">
    <source>
        <dbReference type="Pfam" id="PF03522"/>
    </source>
</evidence>
<keyword evidence="3" id="KW-1133">Transmembrane helix</keyword>
<feature type="compositionally biased region" description="Low complexity" evidence="5">
    <location>
        <begin position="129"/>
        <end position="147"/>
    </location>
</feature>
<evidence type="ECO:0000256" key="1">
    <source>
        <dbReference type="ARBA" id="ARBA00004141"/>
    </source>
</evidence>
<evidence type="ECO:0000313" key="8">
    <source>
        <dbReference type="Proteomes" id="UP000023152"/>
    </source>
</evidence>
<protein>
    <recommendedName>
        <fullName evidence="6">SLC12A transporter C-terminal domain-containing protein</fullName>
    </recommendedName>
</protein>
<accession>X6LXE4</accession>
<keyword evidence="4" id="KW-0472">Membrane</keyword>
<evidence type="ECO:0000256" key="2">
    <source>
        <dbReference type="ARBA" id="ARBA00022692"/>
    </source>
</evidence>
<feature type="region of interest" description="Disordered" evidence="5">
    <location>
        <begin position="55"/>
        <end position="89"/>
    </location>
</feature>